<evidence type="ECO:0000313" key="1">
    <source>
        <dbReference type="EMBL" id="MCJ7859270.1"/>
    </source>
</evidence>
<proteinExistence type="predicted"/>
<dbReference type="RefSeq" id="WP_244804999.1">
    <property type="nucleotide sequence ID" value="NZ_JALIEA010000017.1"/>
</dbReference>
<sequence length="123" mass="13162">MLVQQDAPQMVRVALRSAFPDLRVVSELPDSWASASAPVVTVISAGTPLSSVPWAREQVLVTAYAGEEPTARQIVAKVDAYLIDPVRPHGMLVTPAAGPDIVRDRDLGCFLGATTVQVATQRR</sequence>
<evidence type="ECO:0000313" key="2">
    <source>
        <dbReference type="Proteomes" id="UP001139207"/>
    </source>
</evidence>
<dbReference type="AlphaFoldDB" id="A0A9X1WL02"/>
<accession>A0A9X1WL02</accession>
<dbReference type="Proteomes" id="UP001139207">
    <property type="component" value="Unassembled WGS sequence"/>
</dbReference>
<name>A0A9X1WL02_9CORY</name>
<dbReference type="EMBL" id="JALIEA010000017">
    <property type="protein sequence ID" value="MCJ7859270.1"/>
    <property type="molecule type" value="Genomic_DNA"/>
</dbReference>
<keyword evidence="2" id="KW-1185">Reference proteome</keyword>
<protein>
    <submittedName>
        <fullName evidence="1">Uncharacterized protein</fullName>
    </submittedName>
</protein>
<organism evidence="1 2">
    <name type="scientific">Corynebacterium kalidii</name>
    <dbReference type="NCBI Taxonomy" id="2931982"/>
    <lineage>
        <taxon>Bacteria</taxon>
        <taxon>Bacillati</taxon>
        <taxon>Actinomycetota</taxon>
        <taxon>Actinomycetes</taxon>
        <taxon>Mycobacteriales</taxon>
        <taxon>Corynebacteriaceae</taxon>
        <taxon>Corynebacterium</taxon>
    </lineage>
</organism>
<gene>
    <name evidence="1" type="ORF">MUN33_11200</name>
</gene>
<reference evidence="1" key="1">
    <citation type="submission" date="2022-04" db="EMBL/GenBank/DDBJ databases">
        <title>Corynebacterium kalidii LD5P10.</title>
        <authorList>
            <person name="Sun J.Q."/>
        </authorList>
    </citation>
    <scope>NUCLEOTIDE SEQUENCE</scope>
    <source>
        <strain evidence="1">LD5P10</strain>
    </source>
</reference>
<comment type="caution">
    <text evidence="1">The sequence shown here is derived from an EMBL/GenBank/DDBJ whole genome shotgun (WGS) entry which is preliminary data.</text>
</comment>